<keyword evidence="4" id="KW-0949">S-adenosyl-L-methionine</keyword>
<dbReference type="GO" id="GO:0071424">
    <property type="term" value="F:rRNA (cytosine-N4-)-methyltransferase activity"/>
    <property type="evidence" value="ECO:0007669"/>
    <property type="project" value="TreeGrafter"/>
</dbReference>
<dbReference type="InterPro" id="IPR002903">
    <property type="entry name" value="RsmH"/>
</dbReference>
<dbReference type="SUPFAM" id="SSF81799">
    <property type="entry name" value="Putative methyltransferase TM0872, insert domain"/>
    <property type="match status" value="1"/>
</dbReference>
<feature type="region of interest" description="Disordered" evidence="5">
    <location>
        <begin position="1"/>
        <end position="39"/>
    </location>
</feature>
<evidence type="ECO:0000256" key="1">
    <source>
        <dbReference type="ARBA" id="ARBA00010396"/>
    </source>
</evidence>
<evidence type="ECO:0000256" key="4">
    <source>
        <dbReference type="ARBA" id="ARBA00022691"/>
    </source>
</evidence>
<evidence type="ECO:0000313" key="7">
    <source>
        <dbReference type="Proteomes" id="UP001178507"/>
    </source>
</evidence>
<evidence type="ECO:0000256" key="2">
    <source>
        <dbReference type="ARBA" id="ARBA00022603"/>
    </source>
</evidence>
<dbReference type="Gene3D" id="3.40.50.150">
    <property type="entry name" value="Vaccinia Virus protein VP39"/>
    <property type="match status" value="1"/>
</dbReference>
<dbReference type="InterPro" id="IPR023397">
    <property type="entry name" value="SAM-dep_MeTrfase_MraW_recog"/>
</dbReference>
<dbReference type="GO" id="GO:0005737">
    <property type="term" value="C:cytoplasm"/>
    <property type="evidence" value="ECO:0007669"/>
    <property type="project" value="TreeGrafter"/>
</dbReference>
<reference evidence="6" key="1">
    <citation type="submission" date="2023-08" db="EMBL/GenBank/DDBJ databases">
        <authorList>
            <person name="Chen Y."/>
            <person name="Shah S."/>
            <person name="Dougan E. K."/>
            <person name="Thang M."/>
            <person name="Chan C."/>
        </authorList>
    </citation>
    <scope>NUCLEOTIDE SEQUENCE</scope>
</reference>
<dbReference type="InterPro" id="IPR029063">
    <property type="entry name" value="SAM-dependent_MTases_sf"/>
</dbReference>
<sequence length="854" mass="92218">MASPVASPQVPTPPVSPAVGATPWASYQPPARRREASMPPLTRSFTAEREGDVVHELLNQGPRRRAHADGTMDGLYVDCSGGLGHSRRILPRLSVTARLVVFVDNTVLPEARALAEQDPRLRIAQRPMEQLAEEVGHEEVDGVLIDRSGPGPQRLDIFADVELDLRVSPEVGVPAWRWLQEASTEEIAWVLREYGEHGDPLMSERIAEHIKHTQSLRPIRSNKELACVVGVAKQNGDERAVWPTFHALMVFLNQEMEQLDAMLHAACEQLAHQGRCVVITSKDKEGRAVVRFVREHEEPEVGGRWPNQSRVLELYPLVGTDSRFCVIMSRSPFQTTEADFRENRPRRSKVHVLEKRKRLHPQVSETFVRPSEQRFITPSYKPVFMGADKAPGVYANGWLPTAGPLPQEQREAAFPPPRPSEPYGPEQVPQAPQPQAPQAPAFLTRPENPAAFPAVKAAAQPAEKAPPLPAEAAFPRVPAPGTAFPHVPPPEKAFPKIPPAKAFPKPSAETGPPAMKAFPQTSLPQEPSSQVPQAWPAVEIPQQLPPAKAFPKPSAETASAAVPAKAFPKPSAETASPTVKAFPQTPPPEDASPQVKAIPQQPPPAKAFPKPSAEPPPAKAFPKPSAEAASAAVPAKAFPKPSAETASPTVKAFPQTPPPEDASPQVKAIPQQPPPAKAFPKPSAEAASAAVPAKAFPKPSAETASPTVKAFPQTPPPEDASPQVKAIPQQPPPAKASAETAQTGQAVQAVPQQSPPKAPAPPLRKAPAARPMESKSLYNDLVKLSDGSCRDLDLLTIGECRALADFAQDELKGRKGQIFRILQRGQGWLYGVALEGCPDLGWFRASKVHEFCEL</sequence>
<gene>
    <name evidence="6" type="ORF">EVOR1521_LOCUS30602</name>
</gene>
<evidence type="ECO:0000256" key="5">
    <source>
        <dbReference type="SAM" id="MobiDB-lite"/>
    </source>
</evidence>
<dbReference type="PANTHER" id="PTHR11265">
    <property type="entry name" value="S-ADENOSYL-METHYLTRANSFERASE MRAW"/>
    <property type="match status" value="1"/>
</dbReference>
<comment type="caution">
    <text evidence="6">The sequence shown here is derived from an EMBL/GenBank/DDBJ whole genome shotgun (WGS) entry which is preliminary data.</text>
</comment>
<name>A0AA36JPT9_9DINO</name>
<feature type="region of interest" description="Disordered" evidence="5">
    <location>
        <begin position="544"/>
        <end position="772"/>
    </location>
</feature>
<feature type="compositionally biased region" description="Low complexity" evidence="5">
    <location>
        <begin position="678"/>
        <end position="701"/>
    </location>
</feature>
<organism evidence="6 7">
    <name type="scientific">Effrenium voratum</name>
    <dbReference type="NCBI Taxonomy" id="2562239"/>
    <lineage>
        <taxon>Eukaryota</taxon>
        <taxon>Sar</taxon>
        <taxon>Alveolata</taxon>
        <taxon>Dinophyceae</taxon>
        <taxon>Suessiales</taxon>
        <taxon>Symbiodiniaceae</taxon>
        <taxon>Effrenium</taxon>
    </lineage>
</organism>
<keyword evidence="7" id="KW-1185">Reference proteome</keyword>
<keyword evidence="3" id="KW-0808">Transferase</keyword>
<feature type="compositionally biased region" description="Pro residues" evidence="5">
    <location>
        <begin position="753"/>
        <end position="764"/>
    </location>
</feature>
<feature type="compositionally biased region" description="Polar residues" evidence="5">
    <location>
        <begin position="519"/>
        <end position="532"/>
    </location>
</feature>
<feature type="compositionally biased region" description="Pro residues" evidence="5">
    <location>
        <begin position="600"/>
        <end position="619"/>
    </location>
</feature>
<evidence type="ECO:0000313" key="6">
    <source>
        <dbReference type="EMBL" id="CAJ1409526.1"/>
    </source>
</evidence>
<dbReference type="PANTHER" id="PTHR11265:SF0">
    <property type="entry name" value="12S RRNA N4-METHYLCYTIDINE METHYLTRANSFERASE"/>
    <property type="match status" value="1"/>
</dbReference>
<feature type="region of interest" description="Disordered" evidence="5">
    <location>
        <begin position="400"/>
        <end position="532"/>
    </location>
</feature>
<protein>
    <submittedName>
        <fullName evidence="6">Uncharacterized protein</fullName>
    </submittedName>
</protein>
<evidence type="ECO:0000256" key="3">
    <source>
        <dbReference type="ARBA" id="ARBA00022679"/>
    </source>
</evidence>
<dbReference type="AlphaFoldDB" id="A0AA36JPT9"/>
<dbReference type="Gene3D" id="1.10.150.170">
    <property type="entry name" value="Putative methyltransferase TM0872, insert domain"/>
    <property type="match status" value="1"/>
</dbReference>
<dbReference type="Pfam" id="PF01795">
    <property type="entry name" value="Methyltransf_5"/>
    <property type="match status" value="1"/>
</dbReference>
<dbReference type="EMBL" id="CAUJNA010003772">
    <property type="protein sequence ID" value="CAJ1409526.1"/>
    <property type="molecule type" value="Genomic_DNA"/>
</dbReference>
<dbReference type="Proteomes" id="UP001178507">
    <property type="component" value="Unassembled WGS sequence"/>
</dbReference>
<proteinExistence type="inferred from homology"/>
<feature type="compositionally biased region" description="Low complexity" evidence="5">
    <location>
        <begin position="620"/>
        <end position="643"/>
    </location>
</feature>
<feature type="compositionally biased region" description="Low complexity" evidence="5">
    <location>
        <begin position="449"/>
        <end position="463"/>
    </location>
</feature>
<accession>A0AA36JPT9</accession>
<keyword evidence="2" id="KW-0489">Methyltransferase</keyword>
<dbReference type="GO" id="GO:0070475">
    <property type="term" value="P:rRNA base methylation"/>
    <property type="evidence" value="ECO:0007669"/>
    <property type="project" value="TreeGrafter"/>
</dbReference>
<comment type="similarity">
    <text evidence="1">Belongs to the methyltransferase superfamily. RsmH family.</text>
</comment>
<feature type="compositionally biased region" description="Pro residues" evidence="5">
    <location>
        <begin position="486"/>
        <end position="498"/>
    </location>
</feature>
<feature type="compositionally biased region" description="Low complexity" evidence="5">
    <location>
        <begin position="499"/>
        <end position="509"/>
    </location>
</feature>
<dbReference type="SUPFAM" id="SSF53335">
    <property type="entry name" value="S-adenosyl-L-methionine-dependent methyltransferases"/>
    <property type="match status" value="1"/>
</dbReference>